<accession>A0ABD2WQQ5</accession>
<gene>
    <name evidence="1" type="ORF">TKK_010624</name>
</gene>
<evidence type="ECO:0000313" key="2">
    <source>
        <dbReference type="Proteomes" id="UP001627154"/>
    </source>
</evidence>
<dbReference type="EMBL" id="JBJJXI010000084">
    <property type="protein sequence ID" value="KAL3395244.1"/>
    <property type="molecule type" value="Genomic_DNA"/>
</dbReference>
<keyword evidence="2" id="KW-1185">Reference proteome</keyword>
<evidence type="ECO:0000313" key="1">
    <source>
        <dbReference type="EMBL" id="KAL3395244.1"/>
    </source>
</evidence>
<reference evidence="1 2" key="1">
    <citation type="journal article" date="2024" name="bioRxiv">
        <title>A reference genome for Trichogramma kaykai: A tiny desert-dwelling parasitoid wasp with competing sex-ratio distorters.</title>
        <authorList>
            <person name="Culotta J."/>
            <person name="Lindsey A.R."/>
        </authorList>
    </citation>
    <scope>NUCLEOTIDE SEQUENCE [LARGE SCALE GENOMIC DNA]</scope>
    <source>
        <strain evidence="1 2">KSX58</strain>
    </source>
</reference>
<proteinExistence type="predicted"/>
<dbReference type="SUPFAM" id="SSF54928">
    <property type="entry name" value="RNA-binding domain, RBD"/>
    <property type="match status" value="1"/>
</dbReference>
<organism evidence="1 2">
    <name type="scientific">Trichogramma kaykai</name>
    <dbReference type="NCBI Taxonomy" id="54128"/>
    <lineage>
        <taxon>Eukaryota</taxon>
        <taxon>Metazoa</taxon>
        <taxon>Ecdysozoa</taxon>
        <taxon>Arthropoda</taxon>
        <taxon>Hexapoda</taxon>
        <taxon>Insecta</taxon>
        <taxon>Pterygota</taxon>
        <taxon>Neoptera</taxon>
        <taxon>Endopterygota</taxon>
        <taxon>Hymenoptera</taxon>
        <taxon>Apocrita</taxon>
        <taxon>Proctotrupomorpha</taxon>
        <taxon>Chalcidoidea</taxon>
        <taxon>Trichogrammatidae</taxon>
        <taxon>Trichogramma</taxon>
    </lineage>
</organism>
<name>A0ABD2WQQ5_9HYME</name>
<sequence length="210" mass="24251">MNPPTELQTITLIASHDFPQNILIEPIMLLGDIKSMETTVEPTNPNKKVVTIAYTPTQGKSNKLSHAPWKKRETNVLNPQNNVTNRLFCAIPTYLPEADLDWTILQTFSMFGPVEYHHIVRNKRGIPTITYVKYFYIEDATQALINVDKIWKASYAEERQIRTLKQGKPEKTLHDTCGYLVDWDTYDLHVKTCPFIQAMYPQQPTYNASY</sequence>
<dbReference type="InterPro" id="IPR035979">
    <property type="entry name" value="RBD_domain_sf"/>
</dbReference>
<dbReference type="AlphaFoldDB" id="A0ABD2WQQ5"/>
<protein>
    <recommendedName>
        <fullName evidence="3">RRM domain-containing protein</fullName>
    </recommendedName>
</protein>
<evidence type="ECO:0008006" key="3">
    <source>
        <dbReference type="Google" id="ProtNLM"/>
    </source>
</evidence>
<comment type="caution">
    <text evidence="1">The sequence shown here is derived from an EMBL/GenBank/DDBJ whole genome shotgun (WGS) entry which is preliminary data.</text>
</comment>
<dbReference type="Proteomes" id="UP001627154">
    <property type="component" value="Unassembled WGS sequence"/>
</dbReference>